<sequence>VMQSGFALPEKCLIFGFASKYLVEETEPIRSYPPSLPFIPFPPIPSPSVLLKQCFAA</sequence>
<feature type="non-terminal residue" evidence="1">
    <location>
        <position position="1"/>
    </location>
</feature>
<gene>
    <name evidence="1" type="ORF">TSPGSL018_23246</name>
</gene>
<accession>A0A061QP92</accession>
<dbReference type="AlphaFoldDB" id="A0A061QP92"/>
<evidence type="ECO:0000313" key="1">
    <source>
        <dbReference type="EMBL" id="JAC62482.1"/>
    </source>
</evidence>
<reference evidence="1" key="1">
    <citation type="submission" date="2014-05" db="EMBL/GenBank/DDBJ databases">
        <title>The transcriptome of the halophilic microalga Tetraselmis sp. GSL018 isolated from the Great Salt Lake, Utah.</title>
        <authorList>
            <person name="Jinkerson R.E."/>
            <person name="D'Adamo S."/>
            <person name="Posewitz M.C."/>
        </authorList>
    </citation>
    <scope>NUCLEOTIDE SEQUENCE</scope>
    <source>
        <strain evidence="1">GSL018</strain>
    </source>
</reference>
<organism evidence="1">
    <name type="scientific">Tetraselmis sp. GSL018</name>
    <dbReference type="NCBI Taxonomy" id="582737"/>
    <lineage>
        <taxon>Eukaryota</taxon>
        <taxon>Viridiplantae</taxon>
        <taxon>Chlorophyta</taxon>
        <taxon>core chlorophytes</taxon>
        <taxon>Chlorodendrophyceae</taxon>
        <taxon>Chlorodendrales</taxon>
        <taxon>Chlorodendraceae</taxon>
        <taxon>Tetraselmis</taxon>
    </lineage>
</organism>
<protein>
    <submittedName>
        <fullName evidence="1">Uncharacterized protein</fullName>
    </submittedName>
</protein>
<name>A0A061QP92_9CHLO</name>
<dbReference type="EMBL" id="GBEZ01024512">
    <property type="protein sequence ID" value="JAC62482.1"/>
    <property type="molecule type" value="Transcribed_RNA"/>
</dbReference>
<proteinExistence type="predicted"/>